<dbReference type="RefSeq" id="XP_067920123.1">
    <property type="nucleotide sequence ID" value="XM_068067901.1"/>
</dbReference>
<dbReference type="Proteomes" id="UP000221165">
    <property type="component" value="Unassembled WGS sequence"/>
</dbReference>
<dbReference type="Gene3D" id="1.10.287.1490">
    <property type="match status" value="1"/>
</dbReference>
<keyword evidence="3" id="KW-1185">Reference proteome</keyword>
<dbReference type="GeneID" id="94431112"/>
<name>A0A2C6KPX8_9APIC</name>
<protein>
    <submittedName>
        <fullName evidence="2">Myosin heavy chain</fullName>
    </submittedName>
</protein>
<gene>
    <name evidence="2" type="ORF">CSUI_007757</name>
</gene>
<evidence type="ECO:0000256" key="1">
    <source>
        <dbReference type="SAM" id="Coils"/>
    </source>
</evidence>
<dbReference type="AlphaFoldDB" id="A0A2C6KPX8"/>
<evidence type="ECO:0000313" key="3">
    <source>
        <dbReference type="Proteomes" id="UP000221165"/>
    </source>
</evidence>
<feature type="coiled-coil region" evidence="1">
    <location>
        <begin position="6"/>
        <end position="89"/>
    </location>
</feature>
<organism evidence="2 3">
    <name type="scientific">Cystoisospora suis</name>
    <dbReference type="NCBI Taxonomy" id="483139"/>
    <lineage>
        <taxon>Eukaryota</taxon>
        <taxon>Sar</taxon>
        <taxon>Alveolata</taxon>
        <taxon>Apicomplexa</taxon>
        <taxon>Conoidasida</taxon>
        <taxon>Coccidia</taxon>
        <taxon>Eucoccidiorida</taxon>
        <taxon>Eimeriorina</taxon>
        <taxon>Sarcocystidae</taxon>
        <taxon>Cystoisospora</taxon>
    </lineage>
</organism>
<proteinExistence type="predicted"/>
<evidence type="ECO:0000313" key="2">
    <source>
        <dbReference type="EMBL" id="PHJ18416.1"/>
    </source>
</evidence>
<feature type="coiled-coil region" evidence="1">
    <location>
        <begin position="139"/>
        <end position="218"/>
    </location>
</feature>
<dbReference type="EMBL" id="MIGC01004162">
    <property type="protein sequence ID" value="PHJ18416.1"/>
    <property type="molecule type" value="Genomic_DNA"/>
</dbReference>
<reference evidence="2 3" key="1">
    <citation type="journal article" date="2017" name="Int. J. Parasitol.">
        <title>The genome of the protozoan parasite Cystoisospora suis and a reverse vaccinology approach to identify vaccine candidates.</title>
        <authorList>
            <person name="Palmieri N."/>
            <person name="Shrestha A."/>
            <person name="Ruttkowski B."/>
            <person name="Beck T."/>
            <person name="Vogl C."/>
            <person name="Tomley F."/>
            <person name="Blake D.P."/>
            <person name="Joachim A."/>
        </authorList>
    </citation>
    <scope>NUCLEOTIDE SEQUENCE [LARGE SCALE GENOMIC DNA]</scope>
    <source>
        <strain evidence="2 3">Wien I</strain>
    </source>
</reference>
<dbReference type="OrthoDB" id="331979at2759"/>
<dbReference type="VEuPathDB" id="ToxoDB:CSUI_007757"/>
<accession>A0A2C6KPX8</accession>
<sequence length="219" mass="25643">EAAEVVQRLLEEGKSLRDSREHLRQRLSSSVDTLKNKQATISTLEKNLGRVEDQLRVLKRFTESLQEQHRSLEDEANHLRSSYTDLKRSIQTFASDIASSKVDVLALDAKLFKKGYLMEVAPEVLLEQYNDKMLPCVEVEKAQKGRKMWQHKHDKLEKQLAEKTLEAKKLKDELNDRNRRIVQLRVTLSSRKSQEEELRLLRNKIRDLGEQIAELEKER</sequence>
<keyword evidence="1" id="KW-0175">Coiled coil</keyword>
<feature type="non-terminal residue" evidence="2">
    <location>
        <position position="1"/>
    </location>
</feature>
<comment type="caution">
    <text evidence="2">The sequence shown here is derived from an EMBL/GenBank/DDBJ whole genome shotgun (WGS) entry which is preliminary data.</text>
</comment>